<evidence type="ECO:0000256" key="8">
    <source>
        <dbReference type="ARBA" id="ARBA00022898"/>
    </source>
</evidence>
<organism evidence="12 13">
    <name type="scientific">Cyclotella atomus</name>
    <dbReference type="NCBI Taxonomy" id="382360"/>
    <lineage>
        <taxon>Eukaryota</taxon>
        <taxon>Sar</taxon>
        <taxon>Stramenopiles</taxon>
        <taxon>Ochrophyta</taxon>
        <taxon>Bacillariophyta</taxon>
        <taxon>Coscinodiscophyceae</taxon>
        <taxon>Thalassiosirophycidae</taxon>
        <taxon>Stephanodiscales</taxon>
        <taxon>Stephanodiscaceae</taxon>
        <taxon>Cyclotella</taxon>
    </lineage>
</organism>
<dbReference type="InterPro" id="IPR022278">
    <property type="entry name" value="Pser_aminoTfrase"/>
</dbReference>
<dbReference type="Gene3D" id="3.40.640.10">
    <property type="entry name" value="Type I PLP-dependent aspartate aminotransferase-like (Major domain)"/>
    <property type="match status" value="1"/>
</dbReference>
<dbReference type="FunFam" id="3.40.640.10:FF:000010">
    <property type="entry name" value="Phosphoserine aminotransferase"/>
    <property type="match status" value="1"/>
</dbReference>
<keyword evidence="7" id="KW-0808">Transferase</keyword>
<dbReference type="NCBIfam" id="NF003764">
    <property type="entry name" value="PRK05355.1"/>
    <property type="match status" value="1"/>
</dbReference>
<evidence type="ECO:0000256" key="2">
    <source>
        <dbReference type="ARBA" id="ARBA00005099"/>
    </source>
</evidence>
<evidence type="ECO:0000256" key="10">
    <source>
        <dbReference type="ARBA" id="ARBA00049007"/>
    </source>
</evidence>
<sequence>MLFDSTNMNMLFDELFEIDPDHPALNGSLTPPHNCSSIHNFSPGPTSLPSVVESIIRQRCFPSNRLGSMALSHRSPEFGSILSSAVSKLRRVMAIPDEYEVLFTQGGGHGQFAAIPLNLCSSVDCHATYVVSGTWSARAVDEAKKYCRPTVISSNQNNSTGYNKYFPLQEMIDNHHPDSKFIYLCSNETVNGIELHRLPIIPSTMPPLVVDASSDFTTKPISWRESNVGLLFACASKNVGHAGITVVIVRKDLISGDENRANPMTPGFMDYKVNIAAKNVWNTIPTFNVDVVGIMMEWMLDVGGVNVLEERSVQKANLVYGVIDESNGFYKTLLPKESGYRSRMNVPFCVANEMINSEELTNLFLVECWKRGIVGLKTVTPFKQGKYLRVSLYHGVSMEDVLILTLFMKEFAAKYGGVESVSIKNIEEEMKELTVVEEEEHVSELKEVVSLAVSPFSSIVDLSRLSSSPTNVIDVTSFTLPKDFKVRRYAKITNDMFAPPISTMHHHGVAESCPLSR</sequence>
<dbReference type="EC" id="2.6.1.52" evidence="4"/>
<feature type="domain" description="Aminotransferase class V" evidence="11">
    <location>
        <begin position="39"/>
        <end position="402"/>
    </location>
</feature>
<dbReference type="Gene3D" id="3.90.1150.10">
    <property type="entry name" value="Aspartate Aminotransferase, domain 1"/>
    <property type="match status" value="1"/>
</dbReference>
<keyword evidence="6" id="KW-0028">Amino-acid biosynthesis</keyword>
<comment type="similarity">
    <text evidence="3">Belongs to the class-V pyridoxal-phosphate-dependent aminotransferase family. SerC subfamily.</text>
</comment>
<reference evidence="12 13" key="1">
    <citation type="submission" date="2024-10" db="EMBL/GenBank/DDBJ databases">
        <title>Updated reference genomes for cyclostephanoid diatoms.</title>
        <authorList>
            <person name="Roberts W.R."/>
            <person name="Alverson A.J."/>
        </authorList>
    </citation>
    <scope>NUCLEOTIDE SEQUENCE [LARGE SCALE GENOMIC DNA]</scope>
    <source>
        <strain evidence="12 13">AJA010-31</strain>
    </source>
</reference>
<accession>A0ABD3NJ39</accession>
<dbReference type="SUPFAM" id="SSF53383">
    <property type="entry name" value="PLP-dependent transferases"/>
    <property type="match status" value="1"/>
</dbReference>
<evidence type="ECO:0000259" key="11">
    <source>
        <dbReference type="Pfam" id="PF00266"/>
    </source>
</evidence>
<dbReference type="InterPro" id="IPR000192">
    <property type="entry name" value="Aminotrans_V_dom"/>
</dbReference>
<comment type="cofactor">
    <cofactor evidence="1">
        <name>pyridoxal 5'-phosphate</name>
        <dbReference type="ChEBI" id="CHEBI:597326"/>
    </cofactor>
</comment>
<comment type="catalytic activity">
    <reaction evidence="10">
        <text>O-phospho-L-serine + 2-oxoglutarate = 3-phosphooxypyruvate + L-glutamate</text>
        <dbReference type="Rhea" id="RHEA:14329"/>
        <dbReference type="ChEBI" id="CHEBI:16810"/>
        <dbReference type="ChEBI" id="CHEBI:18110"/>
        <dbReference type="ChEBI" id="CHEBI:29985"/>
        <dbReference type="ChEBI" id="CHEBI:57524"/>
        <dbReference type="EC" id="2.6.1.52"/>
    </reaction>
</comment>
<keyword evidence="13" id="KW-1185">Reference proteome</keyword>
<dbReference type="EMBL" id="JALLPJ020001245">
    <property type="protein sequence ID" value="KAL3773160.1"/>
    <property type="molecule type" value="Genomic_DNA"/>
</dbReference>
<dbReference type="AlphaFoldDB" id="A0ABD3NJ39"/>
<protein>
    <recommendedName>
        <fullName evidence="4">phosphoserine transaminase</fullName>
        <ecNumber evidence="4">2.6.1.52</ecNumber>
    </recommendedName>
</protein>
<gene>
    <name evidence="12" type="ORF">ACHAWO_013767</name>
</gene>
<dbReference type="Pfam" id="PF00266">
    <property type="entry name" value="Aminotran_5"/>
    <property type="match status" value="1"/>
</dbReference>
<comment type="caution">
    <text evidence="12">The sequence shown here is derived from an EMBL/GenBank/DDBJ whole genome shotgun (WGS) entry which is preliminary data.</text>
</comment>
<dbReference type="GO" id="GO:0006564">
    <property type="term" value="P:L-serine biosynthetic process"/>
    <property type="evidence" value="ECO:0007669"/>
    <property type="project" value="UniProtKB-KW"/>
</dbReference>
<keyword evidence="8" id="KW-0663">Pyridoxal phosphate</keyword>
<dbReference type="InterPro" id="IPR015422">
    <property type="entry name" value="PyrdxlP-dep_Trfase_small"/>
</dbReference>
<keyword evidence="5" id="KW-0032">Aminotransferase</keyword>
<dbReference type="InterPro" id="IPR015421">
    <property type="entry name" value="PyrdxlP-dep_Trfase_major"/>
</dbReference>
<evidence type="ECO:0000313" key="12">
    <source>
        <dbReference type="EMBL" id="KAL3773160.1"/>
    </source>
</evidence>
<dbReference type="PANTHER" id="PTHR43247:SF1">
    <property type="entry name" value="PHOSPHOSERINE AMINOTRANSFERASE"/>
    <property type="match status" value="1"/>
</dbReference>
<dbReference type="HAMAP" id="MF_00160">
    <property type="entry name" value="SerC_aminotrans_5"/>
    <property type="match status" value="1"/>
</dbReference>
<evidence type="ECO:0000313" key="13">
    <source>
        <dbReference type="Proteomes" id="UP001530400"/>
    </source>
</evidence>
<keyword evidence="9" id="KW-0718">Serine biosynthesis</keyword>
<name>A0ABD3NJ39_9STRA</name>
<evidence type="ECO:0000256" key="3">
    <source>
        <dbReference type="ARBA" id="ARBA00006904"/>
    </source>
</evidence>
<dbReference type="PANTHER" id="PTHR43247">
    <property type="entry name" value="PHOSPHOSERINE AMINOTRANSFERASE"/>
    <property type="match status" value="1"/>
</dbReference>
<evidence type="ECO:0000256" key="5">
    <source>
        <dbReference type="ARBA" id="ARBA00022576"/>
    </source>
</evidence>
<proteinExistence type="inferred from homology"/>
<evidence type="ECO:0000256" key="6">
    <source>
        <dbReference type="ARBA" id="ARBA00022605"/>
    </source>
</evidence>
<evidence type="ECO:0000256" key="1">
    <source>
        <dbReference type="ARBA" id="ARBA00001933"/>
    </source>
</evidence>
<dbReference type="InterPro" id="IPR015424">
    <property type="entry name" value="PyrdxlP-dep_Trfase"/>
</dbReference>
<evidence type="ECO:0000256" key="7">
    <source>
        <dbReference type="ARBA" id="ARBA00022679"/>
    </source>
</evidence>
<evidence type="ECO:0000256" key="9">
    <source>
        <dbReference type="ARBA" id="ARBA00023299"/>
    </source>
</evidence>
<dbReference type="GO" id="GO:0004648">
    <property type="term" value="F:O-phospho-L-serine:2-oxoglutarate aminotransferase activity"/>
    <property type="evidence" value="ECO:0007669"/>
    <property type="project" value="UniProtKB-EC"/>
</dbReference>
<evidence type="ECO:0000256" key="4">
    <source>
        <dbReference type="ARBA" id="ARBA00013030"/>
    </source>
</evidence>
<dbReference type="Proteomes" id="UP001530400">
    <property type="component" value="Unassembled WGS sequence"/>
</dbReference>
<comment type="pathway">
    <text evidence="2">Amino-acid biosynthesis; L-serine biosynthesis; L-serine from 3-phospho-D-glycerate: step 2/3.</text>
</comment>